<dbReference type="Proteomes" id="UP001163324">
    <property type="component" value="Chromosome 5"/>
</dbReference>
<evidence type="ECO:0000313" key="1">
    <source>
        <dbReference type="EMBL" id="KAI9899698.1"/>
    </source>
</evidence>
<dbReference type="EMBL" id="CM047944">
    <property type="protein sequence ID" value="KAI9899698.1"/>
    <property type="molecule type" value="Genomic_DNA"/>
</dbReference>
<organism evidence="1 2">
    <name type="scientific">Trichothecium roseum</name>
    <dbReference type="NCBI Taxonomy" id="47278"/>
    <lineage>
        <taxon>Eukaryota</taxon>
        <taxon>Fungi</taxon>
        <taxon>Dikarya</taxon>
        <taxon>Ascomycota</taxon>
        <taxon>Pezizomycotina</taxon>
        <taxon>Sordariomycetes</taxon>
        <taxon>Hypocreomycetidae</taxon>
        <taxon>Hypocreales</taxon>
        <taxon>Hypocreales incertae sedis</taxon>
        <taxon>Trichothecium</taxon>
    </lineage>
</organism>
<name>A0ACC0UZX5_9HYPO</name>
<gene>
    <name evidence="1" type="ORF">N3K66_006159</name>
</gene>
<evidence type="ECO:0000313" key="2">
    <source>
        <dbReference type="Proteomes" id="UP001163324"/>
    </source>
</evidence>
<protein>
    <submittedName>
        <fullName evidence="1">Uncharacterized protein</fullName>
    </submittedName>
</protein>
<comment type="caution">
    <text evidence="1">The sequence shown here is derived from an EMBL/GenBank/DDBJ whole genome shotgun (WGS) entry which is preliminary data.</text>
</comment>
<accession>A0ACC0UZX5</accession>
<reference evidence="1" key="1">
    <citation type="submission" date="2022-10" db="EMBL/GenBank/DDBJ databases">
        <title>Complete Genome of Trichothecium roseum strain YXFP-22015, a Plant Pathogen Isolated from Citrus.</title>
        <authorList>
            <person name="Wang Y."/>
            <person name="Zhu L."/>
        </authorList>
    </citation>
    <scope>NUCLEOTIDE SEQUENCE</scope>
    <source>
        <strain evidence="1">YXFP-22015</strain>
    </source>
</reference>
<proteinExistence type="predicted"/>
<sequence>MASSTTTAPTKRYTVGLLIFNRVDVLDFAGPIEIFSHVSLNKNPDDPDRVYECLTLSRERIVRAADSLTVRADLLVEEALADLSRFDILVVPGAPPSVLQPLLSPESPEMRLVTGFSELPPRSDDRGPRILFSVCVGAFFLGAAGLLGGLRATTHHRAREVLAGICRAAGSEPVSIEDSRFVDAGLARGGAGPVAVVTAAGISSGLDAALHIVAKHTSRDMADFIARVMEYEPKGQTASG</sequence>
<keyword evidence="2" id="KW-1185">Reference proteome</keyword>